<evidence type="ECO:0000313" key="2">
    <source>
        <dbReference type="EMBL" id="TDQ49060.1"/>
    </source>
</evidence>
<protein>
    <submittedName>
        <fullName evidence="2">Uncharacterized protein</fullName>
    </submittedName>
</protein>
<dbReference type="RefSeq" id="WP_133589341.1">
    <property type="nucleotide sequence ID" value="NZ_CP037953.1"/>
</dbReference>
<proteinExistence type="predicted"/>
<keyword evidence="3" id="KW-1185">Reference proteome</keyword>
<dbReference type="AlphaFoldDB" id="A0A4R6UPD2"/>
<dbReference type="OrthoDB" id="8365150at2"/>
<comment type="caution">
    <text evidence="2">The sequence shown here is derived from an EMBL/GenBank/DDBJ whole genome shotgun (WGS) entry which is preliminary data.</text>
</comment>
<gene>
    <name evidence="2" type="ORF">EV696_10534</name>
</gene>
<accession>A0A4R6UPD2</accession>
<dbReference type="Proteomes" id="UP000295375">
    <property type="component" value="Unassembled WGS sequence"/>
</dbReference>
<reference evidence="2 3" key="1">
    <citation type="submission" date="2019-03" db="EMBL/GenBank/DDBJ databases">
        <title>Genomic Encyclopedia of Type Strains, Phase IV (KMG-IV): sequencing the most valuable type-strain genomes for metagenomic binning, comparative biology and taxonomic classification.</title>
        <authorList>
            <person name="Goeker M."/>
        </authorList>
    </citation>
    <scope>NUCLEOTIDE SEQUENCE [LARGE SCALE GENOMIC DNA]</scope>
    <source>
        <strain evidence="2 3">DSM 103792</strain>
    </source>
</reference>
<evidence type="ECO:0000256" key="1">
    <source>
        <dbReference type="SAM" id="MobiDB-lite"/>
    </source>
</evidence>
<sequence>MRLLVLILAMALSVALALWSRQPLAPLSEGWFKAGANTADYEVGLDLVTQLSGRGAKTIRYPGSGDTGQHSVAMITQTILADNYRGRQVRFAAQVKTEDVEGWSGLWMRIDGPEQEILALDNMQARPLRGDADWLEYPVILNVPKEAVVISFGLLQAGNGQTWMDQLSFRIVENQQPTSDGSPEDSDYSFRTEPTL</sequence>
<dbReference type="EMBL" id="SNYM01000005">
    <property type="protein sequence ID" value="TDQ49060.1"/>
    <property type="molecule type" value="Genomic_DNA"/>
</dbReference>
<evidence type="ECO:0000313" key="3">
    <source>
        <dbReference type="Proteomes" id="UP000295375"/>
    </source>
</evidence>
<feature type="region of interest" description="Disordered" evidence="1">
    <location>
        <begin position="175"/>
        <end position="196"/>
    </location>
</feature>
<name>A0A4R6UPD2_9GAMM</name>
<dbReference type="Gene3D" id="2.60.120.260">
    <property type="entry name" value="Galactose-binding domain-like"/>
    <property type="match status" value="1"/>
</dbReference>
<organism evidence="2 3">
    <name type="scientific">Permianibacter aggregans</name>
    <dbReference type="NCBI Taxonomy" id="1510150"/>
    <lineage>
        <taxon>Bacteria</taxon>
        <taxon>Pseudomonadati</taxon>
        <taxon>Pseudomonadota</taxon>
        <taxon>Gammaproteobacteria</taxon>
        <taxon>Pseudomonadales</taxon>
        <taxon>Pseudomonadaceae</taxon>
        <taxon>Permianibacter</taxon>
    </lineage>
</organism>